<feature type="transmembrane region" description="Helical" evidence="2">
    <location>
        <begin position="44"/>
        <end position="60"/>
    </location>
</feature>
<comment type="caution">
    <text evidence="4">The sequence shown here is derived from an EMBL/GenBank/DDBJ whole genome shotgun (WGS) entry which is preliminary data.</text>
</comment>
<keyword evidence="5" id="KW-1185">Reference proteome</keyword>
<evidence type="ECO:0000256" key="2">
    <source>
        <dbReference type="SAM" id="Phobius"/>
    </source>
</evidence>
<accession>A0AAD2FZK6</accession>
<dbReference type="AlphaFoldDB" id="A0AAD2FZK6"/>
<feature type="signal peptide" evidence="3">
    <location>
        <begin position="1"/>
        <end position="20"/>
    </location>
</feature>
<keyword evidence="2" id="KW-0472">Membrane</keyword>
<feature type="compositionally biased region" description="Low complexity" evidence="1">
    <location>
        <begin position="67"/>
        <end position="81"/>
    </location>
</feature>
<feature type="chain" id="PRO_5042102727" evidence="3">
    <location>
        <begin position="21"/>
        <end position="97"/>
    </location>
</feature>
<keyword evidence="3" id="KW-0732">Signal</keyword>
<evidence type="ECO:0000313" key="4">
    <source>
        <dbReference type="EMBL" id="CAJ1955561.1"/>
    </source>
</evidence>
<organism evidence="4 5">
    <name type="scientific">Cylindrotheca closterium</name>
    <dbReference type="NCBI Taxonomy" id="2856"/>
    <lineage>
        <taxon>Eukaryota</taxon>
        <taxon>Sar</taxon>
        <taxon>Stramenopiles</taxon>
        <taxon>Ochrophyta</taxon>
        <taxon>Bacillariophyta</taxon>
        <taxon>Bacillariophyceae</taxon>
        <taxon>Bacillariophycidae</taxon>
        <taxon>Bacillariales</taxon>
        <taxon>Bacillariaceae</taxon>
        <taxon>Cylindrotheca</taxon>
    </lineage>
</organism>
<keyword evidence="2" id="KW-0812">Transmembrane</keyword>
<protein>
    <submittedName>
        <fullName evidence="4">Uncharacterized protein</fullName>
    </submittedName>
</protein>
<reference evidence="4" key="1">
    <citation type="submission" date="2023-08" db="EMBL/GenBank/DDBJ databases">
        <authorList>
            <person name="Audoor S."/>
            <person name="Bilcke G."/>
        </authorList>
    </citation>
    <scope>NUCLEOTIDE SEQUENCE</scope>
</reference>
<evidence type="ECO:0000256" key="3">
    <source>
        <dbReference type="SAM" id="SignalP"/>
    </source>
</evidence>
<evidence type="ECO:0000256" key="1">
    <source>
        <dbReference type="SAM" id="MobiDB-lite"/>
    </source>
</evidence>
<dbReference type="EMBL" id="CAKOGP040001892">
    <property type="protein sequence ID" value="CAJ1955561.1"/>
    <property type="molecule type" value="Genomic_DNA"/>
</dbReference>
<keyword evidence="2" id="KW-1133">Transmembrane helix</keyword>
<name>A0AAD2FZK6_9STRA</name>
<dbReference type="Proteomes" id="UP001295423">
    <property type="component" value="Unassembled WGS sequence"/>
</dbReference>
<evidence type="ECO:0000313" key="5">
    <source>
        <dbReference type="Proteomes" id="UP001295423"/>
    </source>
</evidence>
<sequence length="97" mass="10460">MYKVAAITIALLAVFEPSAAYEKPITLRRLHSKAKRKLHSVAPVAISTSAPVVIAAPIYIPHKVAKSSKSSSKSSGSSRSTKSGKRQLVHYQAPYEN</sequence>
<feature type="region of interest" description="Disordered" evidence="1">
    <location>
        <begin position="64"/>
        <end position="97"/>
    </location>
</feature>
<proteinExistence type="predicted"/>
<gene>
    <name evidence="4" type="ORF">CYCCA115_LOCUS15809</name>
</gene>